<proteinExistence type="predicted"/>
<dbReference type="Proteomes" id="UP001054902">
    <property type="component" value="Unassembled WGS sequence"/>
</dbReference>
<dbReference type="PANTHER" id="PTHR48420:SF1">
    <property type="entry name" value="NON-HAEM DIOXYGENASE N-TERMINAL DOMAIN-CONTAINING PROTEIN"/>
    <property type="match status" value="1"/>
</dbReference>
<evidence type="ECO:0008006" key="3">
    <source>
        <dbReference type="Google" id="ProtNLM"/>
    </source>
</evidence>
<accession>A0AAD3HDY7</accession>
<name>A0AAD3HDY7_9STRA</name>
<evidence type="ECO:0000313" key="1">
    <source>
        <dbReference type="EMBL" id="GFH59746.1"/>
    </source>
</evidence>
<organism evidence="1 2">
    <name type="scientific">Chaetoceros tenuissimus</name>
    <dbReference type="NCBI Taxonomy" id="426638"/>
    <lineage>
        <taxon>Eukaryota</taxon>
        <taxon>Sar</taxon>
        <taxon>Stramenopiles</taxon>
        <taxon>Ochrophyta</taxon>
        <taxon>Bacillariophyta</taxon>
        <taxon>Coscinodiscophyceae</taxon>
        <taxon>Chaetocerotophycidae</taxon>
        <taxon>Chaetocerotales</taxon>
        <taxon>Chaetocerotaceae</taxon>
        <taxon>Chaetoceros</taxon>
    </lineage>
</organism>
<keyword evidence="2" id="KW-1185">Reference proteome</keyword>
<comment type="caution">
    <text evidence="1">The sequence shown here is derived from an EMBL/GenBank/DDBJ whole genome shotgun (WGS) entry which is preliminary data.</text>
</comment>
<dbReference type="SUPFAM" id="SSF51197">
    <property type="entry name" value="Clavaminate synthase-like"/>
    <property type="match status" value="1"/>
</dbReference>
<dbReference type="PANTHER" id="PTHR48420">
    <property type="entry name" value="NON-HAEM DIOXYGENASE N-TERMINAL DOMAIN-CONTAINING PROTEIN"/>
    <property type="match status" value="1"/>
</dbReference>
<protein>
    <recommendedName>
        <fullName evidence="3">Non-haem dioxygenase N-terminal domain-containing protein</fullName>
    </recommendedName>
</protein>
<sequence>MTIVTISYNELNSPESSPDLLEKIAQGFGSDDDCKGIVAITDVPDYSQLRRKSLHLTHALGTTPSDILQKLEDPDSYYSVGWSHGKEKLEADKYDTGKGSFYFNPLIDEPIPAILKRDFDEEMTEEKAKFIEIAKRMYVASKCDSYQENKLYDVIDKSLCCKARLLHYFPVSVDEHETNEGKSIKEQSFSDWCGWHNDHGSLTGLLPAMYFNEQGEEISCPDPDVGLYIKARNGELFHAKIPSNALAFQIGETSQIHTGGLLQATPHAVRGCDPTKDGCKGVSREAFAVFMEPEYFGSMEIPKGLSIEEAQKKDCEKHFPKNVKTLRSRWTGSDMNFGEFSEATFAAFY</sequence>
<dbReference type="Gene3D" id="2.60.120.330">
    <property type="entry name" value="B-lactam Antibiotic, Isopenicillin N Synthase, Chain"/>
    <property type="match status" value="1"/>
</dbReference>
<dbReference type="InterPro" id="IPR027443">
    <property type="entry name" value="IPNS-like_sf"/>
</dbReference>
<reference evidence="1 2" key="1">
    <citation type="journal article" date="2021" name="Sci. Rep.">
        <title>The genome of the diatom Chaetoceros tenuissimus carries an ancient integrated fragment of an extant virus.</title>
        <authorList>
            <person name="Hongo Y."/>
            <person name="Kimura K."/>
            <person name="Takaki Y."/>
            <person name="Yoshida Y."/>
            <person name="Baba S."/>
            <person name="Kobayashi G."/>
            <person name="Nagasaki K."/>
            <person name="Hano T."/>
            <person name="Tomaru Y."/>
        </authorList>
    </citation>
    <scope>NUCLEOTIDE SEQUENCE [LARGE SCALE GENOMIC DNA]</scope>
    <source>
        <strain evidence="1 2">NIES-3715</strain>
    </source>
</reference>
<evidence type="ECO:0000313" key="2">
    <source>
        <dbReference type="Proteomes" id="UP001054902"/>
    </source>
</evidence>
<gene>
    <name evidence="1" type="ORF">CTEN210_16222</name>
</gene>
<dbReference type="EMBL" id="BLLK01000069">
    <property type="protein sequence ID" value="GFH59746.1"/>
    <property type="molecule type" value="Genomic_DNA"/>
</dbReference>
<dbReference type="AlphaFoldDB" id="A0AAD3HDY7"/>